<protein>
    <submittedName>
        <fullName evidence="1">Uncharacterized protein</fullName>
    </submittedName>
</protein>
<gene>
    <name evidence="1" type="ORF">E2C01_014808</name>
</gene>
<accession>A0A5B7DL67</accession>
<keyword evidence="2" id="KW-1185">Reference proteome</keyword>
<name>A0A5B7DL67_PORTR</name>
<proteinExistence type="predicted"/>
<sequence length="81" mass="9138">MRQDHLLTSQRAPYSETLCWTHDCFQRPQMTSCTSRPSPSSRGPRSKLNISEVSHQFQAHKTTRSVTLTCSHLSALPPPDS</sequence>
<organism evidence="1 2">
    <name type="scientific">Portunus trituberculatus</name>
    <name type="common">Swimming crab</name>
    <name type="synonym">Neptunus trituberculatus</name>
    <dbReference type="NCBI Taxonomy" id="210409"/>
    <lineage>
        <taxon>Eukaryota</taxon>
        <taxon>Metazoa</taxon>
        <taxon>Ecdysozoa</taxon>
        <taxon>Arthropoda</taxon>
        <taxon>Crustacea</taxon>
        <taxon>Multicrustacea</taxon>
        <taxon>Malacostraca</taxon>
        <taxon>Eumalacostraca</taxon>
        <taxon>Eucarida</taxon>
        <taxon>Decapoda</taxon>
        <taxon>Pleocyemata</taxon>
        <taxon>Brachyura</taxon>
        <taxon>Eubrachyura</taxon>
        <taxon>Portunoidea</taxon>
        <taxon>Portunidae</taxon>
        <taxon>Portuninae</taxon>
        <taxon>Portunus</taxon>
    </lineage>
</organism>
<dbReference type="Proteomes" id="UP000324222">
    <property type="component" value="Unassembled WGS sequence"/>
</dbReference>
<dbReference type="EMBL" id="VSRR010001020">
    <property type="protein sequence ID" value="MPC21809.1"/>
    <property type="molecule type" value="Genomic_DNA"/>
</dbReference>
<evidence type="ECO:0000313" key="1">
    <source>
        <dbReference type="EMBL" id="MPC21809.1"/>
    </source>
</evidence>
<dbReference type="AlphaFoldDB" id="A0A5B7DL67"/>
<reference evidence="1 2" key="1">
    <citation type="submission" date="2019-05" db="EMBL/GenBank/DDBJ databases">
        <title>Another draft genome of Portunus trituberculatus and its Hox gene families provides insights of decapod evolution.</title>
        <authorList>
            <person name="Jeong J.-H."/>
            <person name="Song I."/>
            <person name="Kim S."/>
            <person name="Choi T."/>
            <person name="Kim D."/>
            <person name="Ryu S."/>
            <person name="Kim W."/>
        </authorList>
    </citation>
    <scope>NUCLEOTIDE SEQUENCE [LARGE SCALE GENOMIC DNA]</scope>
    <source>
        <tissue evidence="1">Muscle</tissue>
    </source>
</reference>
<evidence type="ECO:0000313" key="2">
    <source>
        <dbReference type="Proteomes" id="UP000324222"/>
    </source>
</evidence>
<comment type="caution">
    <text evidence="1">The sequence shown here is derived from an EMBL/GenBank/DDBJ whole genome shotgun (WGS) entry which is preliminary data.</text>
</comment>